<dbReference type="OMA" id="SHCSIAD"/>
<evidence type="ECO:0000313" key="1">
    <source>
        <dbReference type="EnsemblMetazoa" id="XP_022654046"/>
    </source>
</evidence>
<dbReference type="KEGG" id="vde:111247423"/>
<dbReference type="Proteomes" id="UP000594260">
    <property type="component" value="Unplaced"/>
</dbReference>
<keyword evidence="2" id="KW-1185">Reference proteome</keyword>
<dbReference type="InParanoid" id="A0A7M7K145"/>
<dbReference type="RefSeq" id="XP_022654046.1">
    <property type="nucleotide sequence ID" value="XM_022798311.1"/>
</dbReference>
<proteinExistence type="predicted"/>
<name>A0A7M7K145_VARDE</name>
<protein>
    <submittedName>
        <fullName evidence="1">Uncharacterized protein</fullName>
    </submittedName>
</protein>
<reference evidence="1" key="1">
    <citation type="submission" date="2021-01" db="UniProtKB">
        <authorList>
            <consortium name="EnsemblMetazoa"/>
        </authorList>
    </citation>
    <scope>IDENTIFICATION</scope>
</reference>
<dbReference type="OrthoDB" id="4327074at2759"/>
<dbReference type="EnsemblMetazoa" id="XM_022798311">
    <property type="protein sequence ID" value="XP_022654046"/>
    <property type="gene ID" value="LOC111247423"/>
</dbReference>
<accession>A0A7M7K145</accession>
<evidence type="ECO:0000313" key="2">
    <source>
        <dbReference type="Proteomes" id="UP000594260"/>
    </source>
</evidence>
<organism evidence="1 2">
    <name type="scientific">Varroa destructor</name>
    <name type="common">Honeybee mite</name>
    <dbReference type="NCBI Taxonomy" id="109461"/>
    <lineage>
        <taxon>Eukaryota</taxon>
        <taxon>Metazoa</taxon>
        <taxon>Ecdysozoa</taxon>
        <taxon>Arthropoda</taxon>
        <taxon>Chelicerata</taxon>
        <taxon>Arachnida</taxon>
        <taxon>Acari</taxon>
        <taxon>Parasitiformes</taxon>
        <taxon>Mesostigmata</taxon>
        <taxon>Gamasina</taxon>
        <taxon>Dermanyssoidea</taxon>
        <taxon>Varroidae</taxon>
        <taxon>Varroa</taxon>
    </lineage>
</organism>
<sequence>MVRRYARKTCRGDYSTEQVEGAVKAVLGGLKLADAARRFGVNKMSLNRYVKKLLRTHTVQSEHEASSSGKVIKIRNKTVVIGYTRTKQLLAASEEDRLVVQLKRYGKPSSDDVRREAFLLASQLRKDVPKTWTKSGMASYDWLTSFLSRRNDLCVIYKRTREQHKQGPSSCDPATNNISSISCCSGQVNEATIK</sequence>
<dbReference type="AlphaFoldDB" id="A0A7M7K145"/>
<dbReference type="GeneID" id="111247423"/>